<proteinExistence type="predicted"/>
<organism evidence="1 2">
    <name type="scientific">Coprinopsis marcescibilis</name>
    <name type="common">Agaric fungus</name>
    <name type="synonym">Psathyrella marcescibilis</name>
    <dbReference type="NCBI Taxonomy" id="230819"/>
    <lineage>
        <taxon>Eukaryota</taxon>
        <taxon>Fungi</taxon>
        <taxon>Dikarya</taxon>
        <taxon>Basidiomycota</taxon>
        <taxon>Agaricomycotina</taxon>
        <taxon>Agaricomycetes</taxon>
        <taxon>Agaricomycetidae</taxon>
        <taxon>Agaricales</taxon>
        <taxon>Agaricineae</taxon>
        <taxon>Psathyrellaceae</taxon>
        <taxon>Coprinopsis</taxon>
    </lineage>
</organism>
<dbReference type="EMBL" id="ML210502">
    <property type="protein sequence ID" value="TFK17493.1"/>
    <property type="molecule type" value="Genomic_DNA"/>
</dbReference>
<name>A0A5C3KCV9_COPMA</name>
<dbReference type="AlphaFoldDB" id="A0A5C3KCV9"/>
<sequence length="76" mass="8295">MEALQMLKFSLKRGIRLNFTAGTSHDDEVGFLESVTAANTATPDDIITYGRFLVEQGVIGIESDSESAVEKDEDDV</sequence>
<reference evidence="1 2" key="1">
    <citation type="journal article" date="2019" name="Nat. Ecol. Evol.">
        <title>Megaphylogeny resolves global patterns of mushroom evolution.</title>
        <authorList>
            <person name="Varga T."/>
            <person name="Krizsan K."/>
            <person name="Foldi C."/>
            <person name="Dima B."/>
            <person name="Sanchez-Garcia M."/>
            <person name="Sanchez-Ramirez S."/>
            <person name="Szollosi G.J."/>
            <person name="Szarkandi J.G."/>
            <person name="Papp V."/>
            <person name="Albert L."/>
            <person name="Andreopoulos W."/>
            <person name="Angelini C."/>
            <person name="Antonin V."/>
            <person name="Barry K.W."/>
            <person name="Bougher N.L."/>
            <person name="Buchanan P."/>
            <person name="Buyck B."/>
            <person name="Bense V."/>
            <person name="Catcheside P."/>
            <person name="Chovatia M."/>
            <person name="Cooper J."/>
            <person name="Damon W."/>
            <person name="Desjardin D."/>
            <person name="Finy P."/>
            <person name="Geml J."/>
            <person name="Haridas S."/>
            <person name="Hughes K."/>
            <person name="Justo A."/>
            <person name="Karasinski D."/>
            <person name="Kautmanova I."/>
            <person name="Kiss B."/>
            <person name="Kocsube S."/>
            <person name="Kotiranta H."/>
            <person name="LaButti K.M."/>
            <person name="Lechner B.E."/>
            <person name="Liimatainen K."/>
            <person name="Lipzen A."/>
            <person name="Lukacs Z."/>
            <person name="Mihaltcheva S."/>
            <person name="Morgado L.N."/>
            <person name="Niskanen T."/>
            <person name="Noordeloos M.E."/>
            <person name="Ohm R.A."/>
            <person name="Ortiz-Santana B."/>
            <person name="Ovrebo C."/>
            <person name="Racz N."/>
            <person name="Riley R."/>
            <person name="Savchenko A."/>
            <person name="Shiryaev A."/>
            <person name="Soop K."/>
            <person name="Spirin V."/>
            <person name="Szebenyi C."/>
            <person name="Tomsovsky M."/>
            <person name="Tulloss R.E."/>
            <person name="Uehling J."/>
            <person name="Grigoriev I.V."/>
            <person name="Vagvolgyi C."/>
            <person name="Papp T."/>
            <person name="Martin F.M."/>
            <person name="Miettinen O."/>
            <person name="Hibbett D.S."/>
            <person name="Nagy L.G."/>
        </authorList>
    </citation>
    <scope>NUCLEOTIDE SEQUENCE [LARGE SCALE GENOMIC DNA]</scope>
    <source>
        <strain evidence="1 2">CBS 121175</strain>
    </source>
</reference>
<keyword evidence="2" id="KW-1185">Reference proteome</keyword>
<gene>
    <name evidence="1" type="ORF">FA15DRAFT_604986</name>
</gene>
<accession>A0A5C3KCV9</accession>
<dbReference type="OrthoDB" id="3262464at2759"/>
<evidence type="ECO:0000313" key="1">
    <source>
        <dbReference type="EMBL" id="TFK17493.1"/>
    </source>
</evidence>
<evidence type="ECO:0000313" key="2">
    <source>
        <dbReference type="Proteomes" id="UP000307440"/>
    </source>
</evidence>
<dbReference type="Proteomes" id="UP000307440">
    <property type="component" value="Unassembled WGS sequence"/>
</dbReference>
<protein>
    <submittedName>
        <fullName evidence="1">Uncharacterized protein</fullName>
    </submittedName>
</protein>